<dbReference type="GO" id="GO:0003700">
    <property type="term" value="F:DNA-binding transcription factor activity"/>
    <property type="evidence" value="ECO:0007669"/>
    <property type="project" value="TreeGrafter"/>
</dbReference>
<evidence type="ECO:0000256" key="1">
    <source>
        <dbReference type="ARBA" id="ARBA00023015"/>
    </source>
</evidence>
<dbReference type="CDD" id="cd01392">
    <property type="entry name" value="HTH_LacI"/>
    <property type="match status" value="1"/>
</dbReference>
<accession>A0A1H9SLE6</accession>
<dbReference type="Gene3D" id="1.10.260.40">
    <property type="entry name" value="lambda repressor-like DNA-binding domains"/>
    <property type="match status" value="1"/>
</dbReference>
<dbReference type="Pfam" id="PF00356">
    <property type="entry name" value="LacI"/>
    <property type="match status" value="1"/>
</dbReference>
<dbReference type="PANTHER" id="PTHR30146:SF109">
    <property type="entry name" value="HTH-TYPE TRANSCRIPTIONAL REGULATOR GALS"/>
    <property type="match status" value="1"/>
</dbReference>
<evidence type="ECO:0000256" key="3">
    <source>
        <dbReference type="ARBA" id="ARBA00023163"/>
    </source>
</evidence>
<dbReference type="SMART" id="SM00354">
    <property type="entry name" value="HTH_LACI"/>
    <property type="match status" value="1"/>
</dbReference>
<dbReference type="Proteomes" id="UP000198885">
    <property type="component" value="Unassembled WGS sequence"/>
</dbReference>
<organism evidence="5 6">
    <name type="scientific">Tranquillimonas rosea</name>
    <dbReference type="NCBI Taxonomy" id="641238"/>
    <lineage>
        <taxon>Bacteria</taxon>
        <taxon>Pseudomonadati</taxon>
        <taxon>Pseudomonadota</taxon>
        <taxon>Alphaproteobacteria</taxon>
        <taxon>Rhodobacterales</taxon>
        <taxon>Roseobacteraceae</taxon>
        <taxon>Tranquillimonas</taxon>
    </lineage>
</organism>
<protein>
    <submittedName>
        <fullName evidence="5">Transcriptional regulator, LacI family</fullName>
    </submittedName>
</protein>
<sequence length="319" mass="34112">MATLKDLARHLNLSVTQVSRALNDHSDVSVATKERVREGAREIGYRPNLTARKLKSGRSGLVAMIVPGRSETVEIEILMETVMGLSAEFSRRGLQFVLHVLSEGDDPAEAHRKLVQNGSVDGVIVTDPQLDDPRIVVLQDSATPFIVHGRDRLDAAYPFVDIDHRAIGHDLAAALLRRGCRSLALIDGPADRPYASLRRAGAEAALAEAGVAPATLHVHPGPMTEARGRADGEYLRDKGMDGAIAGNMMLAAGLRAACPDLSLAAHDDALLRYAADRVPPPLIRTVAPLSDAWVPLCDGLAEAIAGGRPQTLLDIHLSE</sequence>
<dbReference type="GO" id="GO:0000976">
    <property type="term" value="F:transcription cis-regulatory region binding"/>
    <property type="evidence" value="ECO:0007669"/>
    <property type="project" value="TreeGrafter"/>
</dbReference>
<dbReference type="InterPro" id="IPR010982">
    <property type="entry name" value="Lambda_DNA-bd_dom_sf"/>
</dbReference>
<dbReference type="PROSITE" id="PS50932">
    <property type="entry name" value="HTH_LACI_2"/>
    <property type="match status" value="1"/>
</dbReference>
<dbReference type="AlphaFoldDB" id="A0A1H9SLE6"/>
<dbReference type="InterPro" id="IPR001761">
    <property type="entry name" value="Peripla_BP/Lac1_sug-bd_dom"/>
</dbReference>
<dbReference type="OrthoDB" id="234496at2"/>
<keyword evidence="3" id="KW-0804">Transcription</keyword>
<gene>
    <name evidence="5" type="ORF">SAMN04490244_103273</name>
</gene>
<dbReference type="PANTHER" id="PTHR30146">
    <property type="entry name" value="LACI-RELATED TRANSCRIPTIONAL REPRESSOR"/>
    <property type="match status" value="1"/>
</dbReference>
<dbReference type="Pfam" id="PF00532">
    <property type="entry name" value="Peripla_BP_1"/>
    <property type="match status" value="1"/>
</dbReference>
<keyword evidence="2" id="KW-0238">DNA-binding</keyword>
<reference evidence="5" key="1">
    <citation type="submission" date="2016-10" db="EMBL/GenBank/DDBJ databases">
        <authorList>
            <person name="de Groot N.N."/>
        </authorList>
    </citation>
    <scope>NUCLEOTIDE SEQUENCE [LARGE SCALE GENOMIC DNA]</scope>
    <source>
        <strain evidence="5">DSM 23042</strain>
    </source>
</reference>
<dbReference type="SUPFAM" id="SSF53822">
    <property type="entry name" value="Periplasmic binding protein-like I"/>
    <property type="match status" value="1"/>
</dbReference>
<evidence type="ECO:0000259" key="4">
    <source>
        <dbReference type="PROSITE" id="PS50932"/>
    </source>
</evidence>
<evidence type="ECO:0000313" key="6">
    <source>
        <dbReference type="Proteomes" id="UP000198885"/>
    </source>
</evidence>
<evidence type="ECO:0000313" key="5">
    <source>
        <dbReference type="EMBL" id="SER85826.1"/>
    </source>
</evidence>
<dbReference type="EMBL" id="FOGU01000003">
    <property type="protein sequence ID" value="SER85826.1"/>
    <property type="molecule type" value="Genomic_DNA"/>
</dbReference>
<dbReference type="STRING" id="641238.SAMN04490244_103273"/>
<dbReference type="InterPro" id="IPR000843">
    <property type="entry name" value="HTH_LacI"/>
</dbReference>
<proteinExistence type="predicted"/>
<dbReference type="SUPFAM" id="SSF47413">
    <property type="entry name" value="lambda repressor-like DNA-binding domains"/>
    <property type="match status" value="1"/>
</dbReference>
<feature type="domain" description="HTH lacI-type" evidence="4">
    <location>
        <begin position="2"/>
        <end position="56"/>
    </location>
</feature>
<evidence type="ECO:0000256" key="2">
    <source>
        <dbReference type="ARBA" id="ARBA00023125"/>
    </source>
</evidence>
<name>A0A1H9SLE6_9RHOB</name>
<keyword evidence="1" id="KW-0805">Transcription regulation</keyword>
<dbReference type="Gene3D" id="3.40.50.2300">
    <property type="match status" value="2"/>
</dbReference>
<dbReference type="InterPro" id="IPR028082">
    <property type="entry name" value="Peripla_BP_I"/>
</dbReference>
<keyword evidence="6" id="KW-1185">Reference proteome</keyword>